<feature type="transmembrane region" description="Helical" evidence="8">
    <location>
        <begin position="372"/>
        <end position="392"/>
    </location>
</feature>
<dbReference type="InterPro" id="IPR012677">
    <property type="entry name" value="Nucleotide-bd_a/b_plait_sf"/>
</dbReference>
<feature type="transmembrane region" description="Helical" evidence="8">
    <location>
        <begin position="277"/>
        <end position="301"/>
    </location>
</feature>
<keyword evidence="3 8" id="KW-0812">Transmembrane</keyword>
<feature type="domain" description="RRM" evidence="9">
    <location>
        <begin position="735"/>
        <end position="813"/>
    </location>
</feature>
<dbReference type="InterPro" id="IPR000504">
    <property type="entry name" value="RRM_dom"/>
</dbReference>
<evidence type="ECO:0000259" key="9">
    <source>
        <dbReference type="PROSITE" id="PS50102"/>
    </source>
</evidence>
<feature type="transmembrane region" description="Helical" evidence="8">
    <location>
        <begin position="87"/>
        <end position="109"/>
    </location>
</feature>
<keyword evidence="12" id="KW-1185">Reference proteome</keyword>
<feature type="transmembrane region" description="Helical" evidence="8">
    <location>
        <begin position="404"/>
        <end position="424"/>
    </location>
</feature>
<evidence type="ECO:0000256" key="7">
    <source>
        <dbReference type="SAM" id="MobiDB-lite"/>
    </source>
</evidence>
<evidence type="ECO:0000256" key="1">
    <source>
        <dbReference type="ARBA" id="ARBA00004141"/>
    </source>
</evidence>
<feature type="region of interest" description="Disordered" evidence="7">
    <location>
        <begin position="709"/>
        <end position="736"/>
    </location>
</feature>
<evidence type="ECO:0000313" key="12">
    <source>
        <dbReference type="Proteomes" id="UP000054342"/>
    </source>
</evidence>
<dbReference type="Gene3D" id="1.20.1250.20">
    <property type="entry name" value="MFS general substrate transporter like domains"/>
    <property type="match status" value="1"/>
</dbReference>
<gene>
    <name evidence="11" type="ORF">PV05_05958</name>
</gene>
<dbReference type="RefSeq" id="XP_013317991.1">
    <property type="nucleotide sequence ID" value="XM_013462537.1"/>
</dbReference>
<feature type="compositionally biased region" description="Low complexity" evidence="7">
    <location>
        <begin position="725"/>
        <end position="735"/>
    </location>
</feature>
<feature type="compositionally biased region" description="Low complexity" evidence="7">
    <location>
        <begin position="579"/>
        <end position="597"/>
    </location>
</feature>
<dbReference type="InterPro" id="IPR035979">
    <property type="entry name" value="RBD_domain_sf"/>
</dbReference>
<feature type="transmembrane region" description="Helical" evidence="8">
    <location>
        <begin position="436"/>
        <end position="458"/>
    </location>
</feature>
<feature type="region of interest" description="Disordered" evidence="7">
    <location>
        <begin position="538"/>
        <end position="597"/>
    </location>
</feature>
<evidence type="ECO:0000256" key="4">
    <source>
        <dbReference type="ARBA" id="ARBA00022989"/>
    </source>
</evidence>
<feature type="transmembrane region" description="Helical" evidence="8">
    <location>
        <begin position="313"/>
        <end position="335"/>
    </location>
</feature>
<dbReference type="Pfam" id="PF07690">
    <property type="entry name" value="MFS_1"/>
    <property type="match status" value="1"/>
</dbReference>
<evidence type="ECO:0000313" key="11">
    <source>
        <dbReference type="EMBL" id="KIW57407.1"/>
    </source>
</evidence>
<reference evidence="11 12" key="1">
    <citation type="submission" date="2015-01" db="EMBL/GenBank/DDBJ databases">
        <title>The Genome Sequence of Exophiala xenobiotica CBS118157.</title>
        <authorList>
            <consortium name="The Broad Institute Genomics Platform"/>
            <person name="Cuomo C."/>
            <person name="de Hoog S."/>
            <person name="Gorbushina A."/>
            <person name="Stielow B."/>
            <person name="Teixiera M."/>
            <person name="Abouelleil A."/>
            <person name="Chapman S.B."/>
            <person name="Priest M."/>
            <person name="Young S.K."/>
            <person name="Wortman J."/>
            <person name="Nusbaum C."/>
            <person name="Birren B."/>
        </authorList>
    </citation>
    <scope>NUCLEOTIDE SEQUENCE [LARGE SCALE GENOMIC DNA]</scope>
    <source>
        <strain evidence="11 12">CBS 118157</strain>
    </source>
</reference>
<evidence type="ECO:0000256" key="6">
    <source>
        <dbReference type="PROSITE-ProRule" id="PRU00176"/>
    </source>
</evidence>
<dbReference type="GO" id="GO:0003723">
    <property type="term" value="F:RNA binding"/>
    <property type="evidence" value="ECO:0007669"/>
    <property type="project" value="UniProtKB-UniRule"/>
</dbReference>
<dbReference type="GO" id="GO:0016020">
    <property type="term" value="C:membrane"/>
    <property type="evidence" value="ECO:0007669"/>
    <property type="project" value="UniProtKB-SubCell"/>
</dbReference>
<accession>A0A0D2D502</accession>
<evidence type="ECO:0000256" key="3">
    <source>
        <dbReference type="ARBA" id="ARBA00022692"/>
    </source>
</evidence>
<dbReference type="OrthoDB" id="6730379at2759"/>
<comment type="subcellular location">
    <subcellularLocation>
        <location evidence="1">Membrane</location>
        <topology evidence="1">Multi-pass membrane protein</topology>
    </subcellularLocation>
</comment>
<evidence type="ECO:0000256" key="2">
    <source>
        <dbReference type="ARBA" id="ARBA00022448"/>
    </source>
</evidence>
<keyword evidence="5 8" id="KW-0472">Membrane</keyword>
<feature type="domain" description="RRM" evidence="9">
    <location>
        <begin position="633"/>
        <end position="710"/>
    </location>
</feature>
<dbReference type="HOGENOM" id="CLU_015640_0_0_1"/>
<feature type="transmembrane region" description="Helical" evidence="8">
    <location>
        <begin position="342"/>
        <end position="360"/>
    </location>
</feature>
<dbReference type="Proteomes" id="UP000054342">
    <property type="component" value="Unassembled WGS sequence"/>
</dbReference>
<keyword evidence="6" id="KW-0694">RNA-binding</keyword>
<dbReference type="SUPFAM" id="SSF54928">
    <property type="entry name" value="RNA-binding domain, RBD"/>
    <property type="match status" value="2"/>
</dbReference>
<protein>
    <recommendedName>
        <fullName evidence="13">Major facilitator superfamily (MFS) profile domain-containing protein</fullName>
    </recommendedName>
</protein>
<evidence type="ECO:0000256" key="5">
    <source>
        <dbReference type="ARBA" id="ARBA00023136"/>
    </source>
</evidence>
<keyword evidence="2" id="KW-0813">Transport</keyword>
<dbReference type="InterPro" id="IPR036259">
    <property type="entry name" value="MFS_trans_sf"/>
</dbReference>
<evidence type="ECO:0000256" key="8">
    <source>
        <dbReference type="SAM" id="Phobius"/>
    </source>
</evidence>
<feature type="domain" description="Major facilitator superfamily (MFS) profile" evidence="10">
    <location>
        <begin position="37"/>
        <end position="463"/>
    </location>
</feature>
<evidence type="ECO:0008006" key="13">
    <source>
        <dbReference type="Google" id="ProtNLM"/>
    </source>
</evidence>
<dbReference type="Gene3D" id="3.30.70.330">
    <property type="match status" value="2"/>
</dbReference>
<feature type="transmembrane region" description="Helical" evidence="8">
    <location>
        <begin position="210"/>
        <end position="229"/>
    </location>
</feature>
<feature type="transmembrane region" description="Helical" evidence="8">
    <location>
        <begin position="179"/>
        <end position="198"/>
    </location>
</feature>
<dbReference type="PANTHER" id="PTHR43791:SF55">
    <property type="entry name" value="TRANSPORTER, PUTATIVE (AFU_ORTHOLOGUE AFUA_6G01820)-RELATED"/>
    <property type="match status" value="1"/>
</dbReference>
<evidence type="ECO:0000259" key="10">
    <source>
        <dbReference type="PROSITE" id="PS50850"/>
    </source>
</evidence>
<feature type="transmembrane region" description="Helical" evidence="8">
    <location>
        <begin position="147"/>
        <end position="167"/>
    </location>
</feature>
<dbReference type="CDD" id="cd00590">
    <property type="entry name" value="RRM_SF"/>
    <property type="match status" value="1"/>
</dbReference>
<dbReference type="EMBL" id="KN847319">
    <property type="protein sequence ID" value="KIW57407.1"/>
    <property type="molecule type" value="Genomic_DNA"/>
</dbReference>
<dbReference type="GO" id="GO:0022857">
    <property type="term" value="F:transmembrane transporter activity"/>
    <property type="evidence" value="ECO:0007669"/>
    <property type="project" value="InterPro"/>
</dbReference>
<dbReference type="AlphaFoldDB" id="A0A0D2D502"/>
<dbReference type="InterPro" id="IPR011701">
    <property type="entry name" value="MFS"/>
</dbReference>
<feature type="transmembrane region" description="Helical" evidence="8">
    <location>
        <begin position="33"/>
        <end position="50"/>
    </location>
</feature>
<dbReference type="PROSITE" id="PS50850">
    <property type="entry name" value="MFS"/>
    <property type="match status" value="1"/>
</dbReference>
<dbReference type="GeneID" id="25327866"/>
<keyword evidence="4 8" id="KW-1133">Transmembrane helix</keyword>
<name>A0A0D2D502_9EURO</name>
<sequence>MGRPGEKDIAASVVPEFAQPWDKQVERRLVRKIDLIIIPFMWFGYGLVYYDKAILGGATVFGMSTDLKLKVVTDPTTTPPKVSTTRLSWATSLFYFGMLAGVVPLTYLFQRFHLGRTIGLAVIAWGAIAMSTAGVHDYKGLWAQRFFLGFAESIMPTAFMIIVSGYYTQAEQTWRQCIWYSATGGWTILGALINYGFAHITGGDLKKWQYLYLMAGALTVVYGALFLFFPNSPAQAWWFTEEEKRVAVERLRMSQTGVRCQKIKWSQFREACLDAKVWMIAIMMGAAYTVNGAVSGFGPLIVSTFGWSAYDSLLWQMPLGGVCLVGILLVGYLSLKVSNLRLIMLIACCLPVIAGCAMIWKSTWYEHAATPIAGYTIIGFFAPVTSLIVSMGMSNVAGNTKKSFMAAAIFVFYTVGNISGPFWIKSETVGQHYPRLWEGIIGCYALVIVLAIVLYVMLMTENRRRNRLNLEKKEAERVAFDDLTDKENLHFRYVFAFRRCASRLLSSRPTAFVSASRTYSSLTTSPLRSSRTIPAFQSQRRWATTESEKPAISKEASSVEEVENTTEAAEANLAPSDNAPPIAEPANATEATEEALPAAETNERFAAETDSPGYTMNTGASRTTADHLFDRKRTLYIGNLFFDVTETDLVKEFARFGSVTKCKIVRDSRGLSKGFAYIDYSSQEAADTAMERLNMQLFEGRRITVQYAARNSSPADPESRHSRQQQHQPRNPPSRTLFIGNMSFEMTDRDLSNLFRGIRNVIDVRVAIDRRTGQPRGFAHADFIDVKSAMDAMKLLAEKEIYGRKLRVDYSFSSASRAPRNEPDEPAPQ</sequence>
<dbReference type="Pfam" id="PF00076">
    <property type="entry name" value="RRM_1"/>
    <property type="match status" value="2"/>
</dbReference>
<dbReference type="PROSITE" id="PS50102">
    <property type="entry name" value="RRM"/>
    <property type="match status" value="2"/>
</dbReference>
<proteinExistence type="predicted"/>
<dbReference type="SMART" id="SM00360">
    <property type="entry name" value="RRM"/>
    <property type="match status" value="2"/>
</dbReference>
<organism evidence="11 12">
    <name type="scientific">Exophiala xenobiotica</name>
    <dbReference type="NCBI Taxonomy" id="348802"/>
    <lineage>
        <taxon>Eukaryota</taxon>
        <taxon>Fungi</taxon>
        <taxon>Dikarya</taxon>
        <taxon>Ascomycota</taxon>
        <taxon>Pezizomycotina</taxon>
        <taxon>Eurotiomycetes</taxon>
        <taxon>Chaetothyriomycetidae</taxon>
        <taxon>Chaetothyriales</taxon>
        <taxon>Herpotrichiellaceae</taxon>
        <taxon>Exophiala</taxon>
    </lineage>
</organism>
<feature type="transmembrane region" description="Helical" evidence="8">
    <location>
        <begin position="118"/>
        <end position="135"/>
    </location>
</feature>
<dbReference type="SUPFAM" id="SSF103473">
    <property type="entry name" value="MFS general substrate transporter"/>
    <property type="match status" value="1"/>
</dbReference>
<dbReference type="InterPro" id="IPR020846">
    <property type="entry name" value="MFS_dom"/>
</dbReference>
<dbReference type="PANTHER" id="PTHR43791">
    <property type="entry name" value="PERMEASE-RELATED"/>
    <property type="match status" value="1"/>
</dbReference>